<dbReference type="EMBL" id="JAANBB010000331">
    <property type="protein sequence ID" value="KAF7543940.1"/>
    <property type="molecule type" value="Genomic_DNA"/>
</dbReference>
<reference evidence="1" key="1">
    <citation type="submission" date="2020-03" db="EMBL/GenBank/DDBJ databases">
        <title>Draft Genome Sequence of Cylindrodendrum hubeiense.</title>
        <authorList>
            <person name="Buettner E."/>
            <person name="Kellner H."/>
        </authorList>
    </citation>
    <scope>NUCLEOTIDE SEQUENCE</scope>
    <source>
        <strain evidence="1">IHI 201604</strain>
    </source>
</reference>
<dbReference type="AlphaFoldDB" id="A0A9P5H375"/>
<accession>A0A9P5H375</accession>
<protein>
    <submittedName>
        <fullName evidence="1">Uncharacterized protein</fullName>
    </submittedName>
</protein>
<comment type="caution">
    <text evidence="1">The sequence shown here is derived from an EMBL/GenBank/DDBJ whole genome shotgun (WGS) entry which is preliminary data.</text>
</comment>
<gene>
    <name evidence="1" type="ORF">G7Z17_g10337</name>
</gene>
<sequence>MSNDDLRIWEPGPPKGLGCTMMAWQHVWCGAAGSSRLMRRRQAKISADESPKADATGGRGTIAVPAERTTAGFLLAMGLRRITRMEEA</sequence>
<evidence type="ECO:0000313" key="1">
    <source>
        <dbReference type="EMBL" id="KAF7543940.1"/>
    </source>
</evidence>
<dbReference type="Proteomes" id="UP000722485">
    <property type="component" value="Unassembled WGS sequence"/>
</dbReference>
<proteinExistence type="predicted"/>
<keyword evidence="2" id="KW-1185">Reference proteome</keyword>
<evidence type="ECO:0000313" key="2">
    <source>
        <dbReference type="Proteomes" id="UP000722485"/>
    </source>
</evidence>
<organism evidence="1 2">
    <name type="scientific">Cylindrodendrum hubeiense</name>
    <dbReference type="NCBI Taxonomy" id="595255"/>
    <lineage>
        <taxon>Eukaryota</taxon>
        <taxon>Fungi</taxon>
        <taxon>Dikarya</taxon>
        <taxon>Ascomycota</taxon>
        <taxon>Pezizomycotina</taxon>
        <taxon>Sordariomycetes</taxon>
        <taxon>Hypocreomycetidae</taxon>
        <taxon>Hypocreales</taxon>
        <taxon>Nectriaceae</taxon>
        <taxon>Cylindrodendrum</taxon>
    </lineage>
</organism>
<name>A0A9P5H375_9HYPO</name>